<organism evidence="1">
    <name type="scientific">Alexandrium andersonii</name>
    <dbReference type="NCBI Taxonomy" id="327968"/>
    <lineage>
        <taxon>Eukaryota</taxon>
        <taxon>Sar</taxon>
        <taxon>Alveolata</taxon>
        <taxon>Dinophyceae</taxon>
        <taxon>Gonyaulacales</taxon>
        <taxon>Pyrocystaceae</taxon>
        <taxon>Alexandrium</taxon>
    </lineage>
</organism>
<dbReference type="Gene3D" id="3.30.559.30">
    <property type="entry name" value="Nonribosomal peptide synthetase, condensation domain"/>
    <property type="match status" value="1"/>
</dbReference>
<dbReference type="AlphaFoldDB" id="A0A7S2MUS0"/>
<proteinExistence type="predicted"/>
<accession>A0A7S2MUS0</accession>
<dbReference type="SUPFAM" id="SSF52777">
    <property type="entry name" value="CoA-dependent acyltransferases"/>
    <property type="match status" value="1"/>
</dbReference>
<sequence length="196" mass="21852">MVLALKRCARNLGVPADIVMLTAICVAISHLEETGVVTLVLVVPLRDGPAEQDVVGLLADFRVMQVACEGLSVAGVALQLHSVVKERQWQAPGLTAQYDWPFVNFQWTDVEAHHGFEQVVDLSHNTERLRNPLGIAVEQRDAHFWRLRTSFDKRRYNAEARQRYQKGLIAALEAFLVDPLAPAWLPTDSTSSGRQS</sequence>
<gene>
    <name evidence="1" type="ORF">AAND1436_LOCUS37560</name>
</gene>
<evidence type="ECO:0000313" key="1">
    <source>
        <dbReference type="EMBL" id="CAD9503833.1"/>
    </source>
</evidence>
<dbReference type="EMBL" id="HBGQ01078544">
    <property type="protein sequence ID" value="CAD9503833.1"/>
    <property type="molecule type" value="Transcribed_RNA"/>
</dbReference>
<evidence type="ECO:0008006" key="2">
    <source>
        <dbReference type="Google" id="ProtNLM"/>
    </source>
</evidence>
<reference evidence="1" key="1">
    <citation type="submission" date="2021-01" db="EMBL/GenBank/DDBJ databases">
        <authorList>
            <person name="Corre E."/>
            <person name="Pelletier E."/>
            <person name="Niang G."/>
            <person name="Scheremetjew M."/>
            <person name="Finn R."/>
            <person name="Kale V."/>
            <person name="Holt S."/>
            <person name="Cochrane G."/>
            <person name="Meng A."/>
            <person name="Brown T."/>
            <person name="Cohen L."/>
        </authorList>
    </citation>
    <scope>NUCLEOTIDE SEQUENCE</scope>
    <source>
        <strain evidence="1">CCMP2222</strain>
    </source>
</reference>
<name>A0A7S2MUS0_9DINO</name>
<protein>
    <recommendedName>
        <fullName evidence="2">Condensation domain-containing protein</fullName>
    </recommendedName>
</protein>